<organism evidence="3 4">
    <name type="scientific">Triparma retinervis</name>
    <dbReference type="NCBI Taxonomy" id="2557542"/>
    <lineage>
        <taxon>Eukaryota</taxon>
        <taxon>Sar</taxon>
        <taxon>Stramenopiles</taxon>
        <taxon>Ochrophyta</taxon>
        <taxon>Bolidophyceae</taxon>
        <taxon>Parmales</taxon>
        <taxon>Triparmaceae</taxon>
        <taxon>Triparma</taxon>
    </lineage>
</organism>
<dbReference type="GO" id="GO:0003910">
    <property type="term" value="F:DNA ligase (ATP) activity"/>
    <property type="evidence" value="ECO:0007669"/>
    <property type="project" value="InterPro"/>
</dbReference>
<dbReference type="SUPFAM" id="SSF117018">
    <property type="entry name" value="ATP-dependent DNA ligase DNA-binding domain"/>
    <property type="match status" value="1"/>
</dbReference>
<evidence type="ECO:0000313" key="3">
    <source>
        <dbReference type="EMBL" id="GMI06144.1"/>
    </source>
</evidence>
<dbReference type="InterPro" id="IPR036599">
    <property type="entry name" value="DNA_ligase_N_sf"/>
</dbReference>
<keyword evidence="4" id="KW-1185">Reference proteome</keyword>
<dbReference type="GO" id="GO:0003677">
    <property type="term" value="F:DNA binding"/>
    <property type="evidence" value="ECO:0007669"/>
    <property type="project" value="InterPro"/>
</dbReference>
<dbReference type="GO" id="GO:0006281">
    <property type="term" value="P:DNA repair"/>
    <property type="evidence" value="ECO:0007669"/>
    <property type="project" value="InterPro"/>
</dbReference>
<feature type="non-terminal residue" evidence="3">
    <location>
        <position position="85"/>
    </location>
</feature>
<feature type="region of interest" description="Disordered" evidence="2">
    <location>
        <begin position="56"/>
        <end position="85"/>
    </location>
</feature>
<keyword evidence="1" id="KW-0436">Ligase</keyword>
<dbReference type="Proteomes" id="UP001165082">
    <property type="component" value="Unassembled WGS sequence"/>
</dbReference>
<comment type="caution">
    <text evidence="3">The sequence shown here is derived from an EMBL/GenBank/DDBJ whole genome shotgun (WGS) entry which is preliminary data.</text>
</comment>
<dbReference type="GO" id="GO:0006310">
    <property type="term" value="P:DNA recombination"/>
    <property type="evidence" value="ECO:0007669"/>
    <property type="project" value="InterPro"/>
</dbReference>
<dbReference type="EMBL" id="BRXZ01000146">
    <property type="protein sequence ID" value="GMI06144.1"/>
    <property type="molecule type" value="Genomic_DNA"/>
</dbReference>
<proteinExistence type="predicted"/>
<gene>
    <name evidence="3" type="ORF">TrRE_jg1033</name>
</gene>
<evidence type="ECO:0000256" key="1">
    <source>
        <dbReference type="ARBA" id="ARBA00022598"/>
    </source>
</evidence>
<name>A0A9W7F7G1_9STRA</name>
<dbReference type="AlphaFoldDB" id="A0A9W7F7G1"/>
<evidence type="ECO:0000256" key="2">
    <source>
        <dbReference type="SAM" id="MobiDB-lite"/>
    </source>
</evidence>
<sequence length="85" mass="8532">MNSLAFVLLSSNEVSRVLHLGIGGSVISKALSAAFMPSRGQLGRLASEHGELGDAGKELFEGKGGGRQLKVGDMFRSSAGGGGGG</sequence>
<reference evidence="3" key="1">
    <citation type="submission" date="2022-07" db="EMBL/GenBank/DDBJ databases">
        <title>Genome analysis of Parmales, a sister group of diatoms, reveals the evolutionary specialization of diatoms from phago-mixotrophs to photoautotrophs.</title>
        <authorList>
            <person name="Ban H."/>
            <person name="Sato S."/>
            <person name="Yoshikawa S."/>
            <person name="Kazumasa Y."/>
            <person name="Nakamura Y."/>
            <person name="Ichinomiya M."/>
            <person name="Saitoh K."/>
            <person name="Sato N."/>
            <person name="Blanc-Mathieu R."/>
            <person name="Endo H."/>
            <person name="Kuwata A."/>
            <person name="Ogata H."/>
        </authorList>
    </citation>
    <scope>NUCLEOTIDE SEQUENCE</scope>
</reference>
<evidence type="ECO:0000313" key="4">
    <source>
        <dbReference type="Proteomes" id="UP001165082"/>
    </source>
</evidence>
<protein>
    <submittedName>
        <fullName evidence="3">Uncharacterized protein</fullName>
    </submittedName>
</protein>
<accession>A0A9W7F7G1</accession>